<dbReference type="PANTHER" id="PTHR40763:SF5">
    <property type="entry name" value="MEMBRANE PROTEIN"/>
    <property type="match status" value="1"/>
</dbReference>
<keyword evidence="3" id="KW-1185">Reference proteome</keyword>
<name>A0ABR7L959_9PSEU</name>
<dbReference type="Proteomes" id="UP000734823">
    <property type="component" value="Unassembled WGS sequence"/>
</dbReference>
<proteinExistence type="predicted"/>
<evidence type="ECO:0000313" key="3">
    <source>
        <dbReference type="Proteomes" id="UP000734823"/>
    </source>
</evidence>
<reference evidence="2 3" key="1">
    <citation type="submission" date="2020-06" db="EMBL/GenBank/DDBJ databases">
        <title>Actinokineospora xiongansis sp. nov., isolated from soil of Baiyangdian.</title>
        <authorList>
            <person name="Zhang X."/>
        </authorList>
    </citation>
    <scope>NUCLEOTIDE SEQUENCE [LARGE SCALE GENOMIC DNA]</scope>
    <source>
        <strain evidence="2 3">HBU206404</strain>
    </source>
</reference>
<organism evidence="2 3">
    <name type="scientific">Actinokineospora xionganensis</name>
    <dbReference type="NCBI Taxonomy" id="2684470"/>
    <lineage>
        <taxon>Bacteria</taxon>
        <taxon>Bacillati</taxon>
        <taxon>Actinomycetota</taxon>
        <taxon>Actinomycetes</taxon>
        <taxon>Pseudonocardiales</taxon>
        <taxon>Pseudonocardiaceae</taxon>
        <taxon>Actinokineospora</taxon>
    </lineage>
</organism>
<dbReference type="Pfam" id="PF08044">
    <property type="entry name" value="DUF1707"/>
    <property type="match status" value="1"/>
</dbReference>
<dbReference type="PANTHER" id="PTHR40763">
    <property type="entry name" value="MEMBRANE PROTEIN-RELATED"/>
    <property type="match status" value="1"/>
</dbReference>
<evidence type="ECO:0000259" key="1">
    <source>
        <dbReference type="Pfam" id="PF08044"/>
    </source>
</evidence>
<accession>A0ABR7L959</accession>
<comment type="caution">
    <text evidence="2">The sequence shown here is derived from an EMBL/GenBank/DDBJ whole genome shotgun (WGS) entry which is preliminary data.</text>
</comment>
<feature type="domain" description="DUF1707" evidence="1">
    <location>
        <begin position="14"/>
        <end position="66"/>
    </location>
</feature>
<dbReference type="InterPro" id="IPR012551">
    <property type="entry name" value="DUF1707_SHOCT-like"/>
</dbReference>
<gene>
    <name evidence="2" type="ORF">GPZ80_18620</name>
</gene>
<sequence>MLGGVTTPISPRELRVSDAERSHVVGVLQKAIGRGLLSLDEFTARTDVALAARTRAELNTVLVDLPGLVHPESGVAPVKPVEFRATMSSLKREGEWVVPRDIVIRSQMGSTVLDFSDAVISFPEIRIEVDVAAGSVELLMPERSSVDASAVTVELGSKTDKASGSRTGGPHFVVTGSVRAGSLTIRRPTYVRIGSLTLRRPWRISWDA</sequence>
<dbReference type="EMBL" id="JABVED010000010">
    <property type="protein sequence ID" value="MBC6449184.1"/>
    <property type="molecule type" value="Genomic_DNA"/>
</dbReference>
<protein>
    <submittedName>
        <fullName evidence="2">DUF1707 and DUF2154 domain-containing protein</fullName>
    </submittedName>
</protein>
<evidence type="ECO:0000313" key="2">
    <source>
        <dbReference type="EMBL" id="MBC6449184.1"/>
    </source>
</evidence>